<dbReference type="InterPro" id="IPR036945">
    <property type="entry name" value="DAGK_sf"/>
</dbReference>
<keyword evidence="10 19" id="KW-1133">Transmembrane helix</keyword>
<evidence type="ECO:0000256" key="5">
    <source>
        <dbReference type="ARBA" id="ARBA00022679"/>
    </source>
</evidence>
<dbReference type="GO" id="GO:0005886">
    <property type="term" value="C:plasma membrane"/>
    <property type="evidence" value="ECO:0007669"/>
    <property type="project" value="UniProtKB-SubCell"/>
</dbReference>
<dbReference type="GO" id="GO:0046872">
    <property type="term" value="F:metal ion binding"/>
    <property type="evidence" value="ECO:0007669"/>
    <property type="project" value="UniProtKB-KW"/>
</dbReference>
<dbReference type="Proteomes" id="UP000228996">
    <property type="component" value="Unassembled WGS sequence"/>
</dbReference>
<keyword evidence="6 19" id="KW-0812">Transmembrane</keyword>
<feature type="binding site" evidence="18">
    <location>
        <position position="77"/>
    </location>
    <ligand>
        <name>a divalent metal cation</name>
        <dbReference type="ChEBI" id="CHEBI:60240"/>
    </ligand>
</feature>
<dbReference type="PANTHER" id="PTHR34299">
    <property type="entry name" value="DIACYLGLYCEROL KINASE"/>
    <property type="match status" value="1"/>
</dbReference>
<evidence type="ECO:0000256" key="4">
    <source>
        <dbReference type="ARBA" id="ARBA00022516"/>
    </source>
</evidence>
<keyword evidence="9 17" id="KW-0067">ATP-binding</keyword>
<comment type="cofactor">
    <cofactor evidence="18">
        <name>Mg(2+)</name>
        <dbReference type="ChEBI" id="CHEBI:18420"/>
    </cofactor>
    <text evidence="18">Mn(2+), Zn(2+), Cd(2+) and Co(2+) support activity to lesser extents.</text>
</comment>
<keyword evidence="7 17" id="KW-0547">Nucleotide-binding</keyword>
<feature type="active site" description="Proton acceptor" evidence="15">
    <location>
        <position position="70"/>
    </location>
</feature>
<evidence type="ECO:0000256" key="7">
    <source>
        <dbReference type="ARBA" id="ARBA00022741"/>
    </source>
</evidence>
<keyword evidence="12 19" id="KW-0472">Membrane</keyword>
<evidence type="ECO:0000256" key="15">
    <source>
        <dbReference type="PIRSR" id="PIRSR600829-1"/>
    </source>
</evidence>
<evidence type="ECO:0000256" key="19">
    <source>
        <dbReference type="SAM" id="Phobius"/>
    </source>
</evidence>
<dbReference type="Gene3D" id="1.10.287.3610">
    <property type="match status" value="1"/>
</dbReference>
<organism evidence="20 21">
    <name type="scientific">Candidatus Shapirobacteria bacterium CG08_land_8_20_14_0_20_39_18</name>
    <dbReference type="NCBI Taxonomy" id="1974883"/>
    <lineage>
        <taxon>Bacteria</taxon>
        <taxon>Candidatus Shapironibacteriota</taxon>
    </lineage>
</organism>
<keyword evidence="3" id="KW-1003">Cell membrane</keyword>
<evidence type="ECO:0000256" key="2">
    <source>
        <dbReference type="ARBA" id="ARBA00005967"/>
    </source>
</evidence>
<evidence type="ECO:0000313" key="21">
    <source>
        <dbReference type="Proteomes" id="UP000228996"/>
    </source>
</evidence>
<dbReference type="Pfam" id="PF01219">
    <property type="entry name" value="DAGK_prokar"/>
    <property type="match status" value="1"/>
</dbReference>
<feature type="transmembrane region" description="Helical" evidence="19">
    <location>
        <begin position="97"/>
        <end position="118"/>
    </location>
</feature>
<evidence type="ECO:0000256" key="1">
    <source>
        <dbReference type="ARBA" id="ARBA00004651"/>
    </source>
</evidence>
<reference evidence="21" key="1">
    <citation type="submission" date="2017-09" db="EMBL/GenBank/DDBJ databases">
        <title>Depth-based differentiation of microbial function through sediment-hosted aquifers and enrichment of novel symbionts in the deep terrestrial subsurface.</title>
        <authorList>
            <person name="Probst A.J."/>
            <person name="Ladd B."/>
            <person name="Jarett J.K."/>
            <person name="Geller-Mcgrath D.E."/>
            <person name="Sieber C.M.K."/>
            <person name="Emerson J.B."/>
            <person name="Anantharaman K."/>
            <person name="Thomas B.C."/>
            <person name="Malmstrom R."/>
            <person name="Stieglmeier M."/>
            <person name="Klingl A."/>
            <person name="Woyke T."/>
            <person name="Ryan C.M."/>
            <person name="Banfield J.F."/>
        </authorList>
    </citation>
    <scope>NUCLEOTIDE SEQUENCE [LARGE SCALE GENOMIC DNA]</scope>
</reference>
<dbReference type="InterPro" id="IPR000829">
    <property type="entry name" value="DAGK"/>
</dbReference>
<evidence type="ECO:0000256" key="18">
    <source>
        <dbReference type="PIRSR" id="PIRSR600829-4"/>
    </source>
</evidence>
<accession>A0A2M6XDW8</accession>
<evidence type="ECO:0000256" key="8">
    <source>
        <dbReference type="ARBA" id="ARBA00022777"/>
    </source>
</evidence>
<evidence type="ECO:0000256" key="13">
    <source>
        <dbReference type="ARBA" id="ARBA00023209"/>
    </source>
</evidence>
<feature type="binding site" evidence="16">
    <location>
        <position position="70"/>
    </location>
    <ligand>
        <name>substrate</name>
    </ligand>
</feature>
<evidence type="ECO:0000256" key="9">
    <source>
        <dbReference type="ARBA" id="ARBA00022840"/>
    </source>
</evidence>
<comment type="similarity">
    <text evidence="2">Belongs to the bacterial diacylglycerol kinase family.</text>
</comment>
<feature type="binding site" evidence="17">
    <location>
        <begin position="86"/>
        <end position="88"/>
    </location>
    <ligand>
        <name>ATP</name>
        <dbReference type="ChEBI" id="CHEBI:30616"/>
    </ligand>
</feature>
<evidence type="ECO:0000256" key="10">
    <source>
        <dbReference type="ARBA" id="ARBA00022989"/>
    </source>
</evidence>
<comment type="subcellular location">
    <subcellularLocation>
        <location evidence="1">Cell membrane</location>
        <topology evidence="1">Multi-pass membrane protein</topology>
    </subcellularLocation>
</comment>
<feature type="binding site" evidence="17">
    <location>
        <position position="77"/>
    </location>
    <ligand>
        <name>ATP</name>
        <dbReference type="ChEBI" id="CHEBI:30616"/>
    </ligand>
</feature>
<comment type="caution">
    <text evidence="20">The sequence shown here is derived from an EMBL/GenBank/DDBJ whole genome shotgun (WGS) entry which is preliminary data.</text>
</comment>
<proteinExistence type="inferred from homology"/>
<dbReference type="GO" id="GO:0016301">
    <property type="term" value="F:kinase activity"/>
    <property type="evidence" value="ECO:0007669"/>
    <property type="project" value="UniProtKB-KW"/>
</dbReference>
<dbReference type="PROSITE" id="PS01069">
    <property type="entry name" value="DAGK_PROKAR"/>
    <property type="match status" value="1"/>
</dbReference>
<dbReference type="GO" id="GO:0008654">
    <property type="term" value="P:phospholipid biosynthetic process"/>
    <property type="evidence" value="ECO:0007669"/>
    <property type="project" value="UniProtKB-KW"/>
</dbReference>
<feature type="transmembrane region" description="Helical" evidence="19">
    <location>
        <begin position="40"/>
        <end position="67"/>
    </location>
</feature>
<dbReference type="AlphaFoldDB" id="A0A2M6XDW8"/>
<keyword evidence="18" id="KW-0479">Metal-binding</keyword>
<name>A0A2M6XDW8_9BACT</name>
<evidence type="ECO:0000256" key="16">
    <source>
        <dbReference type="PIRSR" id="PIRSR600829-2"/>
    </source>
</evidence>
<keyword evidence="4" id="KW-0444">Lipid biosynthesis</keyword>
<evidence type="ECO:0000256" key="12">
    <source>
        <dbReference type="ARBA" id="ARBA00023136"/>
    </source>
</evidence>
<dbReference type="PANTHER" id="PTHR34299:SF1">
    <property type="entry name" value="DIACYLGLYCEROL KINASE"/>
    <property type="match status" value="1"/>
</dbReference>
<dbReference type="GO" id="GO:0005524">
    <property type="term" value="F:ATP binding"/>
    <property type="evidence" value="ECO:0007669"/>
    <property type="project" value="UniProtKB-KW"/>
</dbReference>
<evidence type="ECO:0000313" key="20">
    <source>
        <dbReference type="EMBL" id="PIU03848.1"/>
    </source>
</evidence>
<evidence type="ECO:0000256" key="17">
    <source>
        <dbReference type="PIRSR" id="PIRSR600829-3"/>
    </source>
</evidence>
<sequence>MDQKIIRNQNWGDVFKHAGEGLLVAVSSQKNFKIHFSLSFMSLFLAIILNIPLSQIIILVFAITFGLTVETLNTALEKTVDLVTGEYHPLAKAAKDISAGAMLIVSIGTAIIGLMILFPPLWQRFFS</sequence>
<evidence type="ECO:0000256" key="11">
    <source>
        <dbReference type="ARBA" id="ARBA00023098"/>
    </source>
</evidence>
<dbReference type="InterPro" id="IPR033717">
    <property type="entry name" value="UDPK"/>
</dbReference>
<keyword evidence="11" id="KW-0443">Lipid metabolism</keyword>
<gene>
    <name evidence="20" type="ORF">COT44_01025</name>
</gene>
<feature type="binding site" evidence="17">
    <location>
        <begin position="95"/>
        <end position="96"/>
    </location>
    <ligand>
        <name>ATP</name>
        <dbReference type="ChEBI" id="CHEBI:30616"/>
    </ligand>
</feature>
<keyword evidence="18" id="KW-0460">Magnesium</keyword>
<keyword evidence="8 20" id="KW-0418">Kinase</keyword>
<keyword evidence="5" id="KW-0808">Transferase</keyword>
<dbReference type="CDD" id="cd14265">
    <property type="entry name" value="UDPK_IM_like"/>
    <property type="match status" value="1"/>
</dbReference>
<evidence type="ECO:0000256" key="6">
    <source>
        <dbReference type="ARBA" id="ARBA00022692"/>
    </source>
</evidence>
<evidence type="ECO:0000256" key="14">
    <source>
        <dbReference type="ARBA" id="ARBA00023264"/>
    </source>
</evidence>
<evidence type="ECO:0000256" key="3">
    <source>
        <dbReference type="ARBA" id="ARBA00022475"/>
    </source>
</evidence>
<keyword evidence="13" id="KW-0594">Phospholipid biosynthesis</keyword>
<dbReference type="EMBL" id="PEYO01000005">
    <property type="protein sequence ID" value="PIU03848.1"/>
    <property type="molecule type" value="Genomic_DNA"/>
</dbReference>
<protein>
    <submittedName>
        <fullName evidence="20">Diacylglycerol kinase</fullName>
    </submittedName>
</protein>
<keyword evidence="14" id="KW-1208">Phospholipid metabolism</keyword>